<dbReference type="Pfam" id="PF07224">
    <property type="entry name" value="Chlorophyllase"/>
    <property type="match status" value="1"/>
</dbReference>
<dbReference type="Gene3D" id="3.40.50.1820">
    <property type="entry name" value="alpha/beta hydrolase"/>
    <property type="match status" value="1"/>
</dbReference>
<gene>
    <name evidence="2" type="ORF">WJX72_007148</name>
</gene>
<dbReference type="InterPro" id="IPR017395">
    <property type="entry name" value="Chlorophyllase-like"/>
</dbReference>
<dbReference type="InterPro" id="IPR029058">
    <property type="entry name" value="AB_hydrolase_fold"/>
</dbReference>
<keyword evidence="1" id="KW-0472">Membrane</keyword>
<feature type="transmembrane region" description="Helical" evidence="1">
    <location>
        <begin position="542"/>
        <end position="563"/>
    </location>
</feature>
<dbReference type="EMBL" id="JALJOR010000011">
    <property type="protein sequence ID" value="KAK9808966.1"/>
    <property type="molecule type" value="Genomic_DNA"/>
</dbReference>
<evidence type="ECO:0000256" key="1">
    <source>
        <dbReference type="SAM" id="Phobius"/>
    </source>
</evidence>
<proteinExistence type="predicted"/>
<feature type="transmembrane region" description="Helical" evidence="1">
    <location>
        <begin position="595"/>
        <end position="613"/>
    </location>
</feature>
<accession>A0AAW1PKC1</accession>
<name>A0AAW1PKC1_9CHLO</name>
<feature type="transmembrane region" description="Helical" evidence="1">
    <location>
        <begin position="569"/>
        <end position="588"/>
    </location>
</feature>
<reference evidence="2 3" key="1">
    <citation type="journal article" date="2024" name="Nat. Commun.">
        <title>Phylogenomics reveals the evolutionary origins of lichenization in chlorophyte algae.</title>
        <authorList>
            <person name="Puginier C."/>
            <person name="Libourel C."/>
            <person name="Otte J."/>
            <person name="Skaloud P."/>
            <person name="Haon M."/>
            <person name="Grisel S."/>
            <person name="Petersen M."/>
            <person name="Berrin J.G."/>
            <person name="Delaux P.M."/>
            <person name="Dal Grande F."/>
            <person name="Keller J."/>
        </authorList>
    </citation>
    <scope>NUCLEOTIDE SEQUENCE [LARGE SCALE GENOMIC DNA]</scope>
    <source>
        <strain evidence="2 3">SAG 2043</strain>
    </source>
</reference>
<sequence length="617" mass="66703">MPQPLRVPGSTFVDLPPLSQRFPGLPDTAYNSPRPARALLYPPRQGAGKGGEKQAVPVIIFAHGFSQGPDNYTSLINQFSDRGWLVIAPTTTFDKMLFPWQRVETTDTFSSLQDKLQSALVLDLLRSYQYLKDNLEDDYEITDVLVCGHSMGGASALVVASYLKDTVKAVGVMAPAVKQTVKSNVNPLLHFDGSRVLSPTKYRASASKFFTGNNVPADVDVHLLGADDDLVVAPEEVEDIYLAALTGRKDDITGHKPPEALAYYRIPWGSHIGFEDSVNLDIDLGRPVKLLFLIVDLLIYQWQIFDLINPSDNFRKQKKVTRAILCDLFASSLGQPPLVPQVHGIANVGGPIDDPQRPYSLTPIPSTEEMLREKLPKQEKGNVPLEIALLFTYAAIQGTSSFVAGRKLLETLAANQWHFTSSDLGLAIITAISAGLVWENVILGSGRLITKDGTSNLDVLQSLNDPRFLFHSLAPLLSVAGVNVAARAGVSWAASPAFISGLSLVLSIVVAISLINNTLLLQTRPTWSFGILHFTYEPKPFDFTRIIPVAATTVFLLALGVGAAKSDPALWPLPAGAGICLALSAGIVPRSVAPMILTGNFGEVCLLAGLVLAELRL</sequence>
<evidence type="ECO:0000313" key="2">
    <source>
        <dbReference type="EMBL" id="KAK9808966.1"/>
    </source>
</evidence>
<evidence type="ECO:0000313" key="3">
    <source>
        <dbReference type="Proteomes" id="UP001489004"/>
    </source>
</evidence>
<dbReference type="Proteomes" id="UP001489004">
    <property type="component" value="Unassembled WGS sequence"/>
</dbReference>
<dbReference type="SUPFAM" id="SSF53474">
    <property type="entry name" value="alpha/beta-Hydrolases"/>
    <property type="match status" value="1"/>
</dbReference>
<comment type="caution">
    <text evidence="2">The sequence shown here is derived from an EMBL/GenBank/DDBJ whole genome shotgun (WGS) entry which is preliminary data.</text>
</comment>
<keyword evidence="3" id="KW-1185">Reference proteome</keyword>
<keyword evidence="1" id="KW-1133">Transmembrane helix</keyword>
<dbReference type="AlphaFoldDB" id="A0AAW1PKC1"/>
<organism evidence="2 3">
    <name type="scientific">[Myrmecia] bisecta</name>
    <dbReference type="NCBI Taxonomy" id="41462"/>
    <lineage>
        <taxon>Eukaryota</taxon>
        <taxon>Viridiplantae</taxon>
        <taxon>Chlorophyta</taxon>
        <taxon>core chlorophytes</taxon>
        <taxon>Trebouxiophyceae</taxon>
        <taxon>Trebouxiales</taxon>
        <taxon>Trebouxiaceae</taxon>
        <taxon>Myrmecia</taxon>
    </lineage>
</organism>
<keyword evidence="1" id="KW-0812">Transmembrane</keyword>
<protein>
    <recommendedName>
        <fullName evidence="4">GPI inositol-deacylase</fullName>
    </recommendedName>
</protein>
<feature type="transmembrane region" description="Helical" evidence="1">
    <location>
        <begin position="468"/>
        <end position="486"/>
    </location>
</feature>
<evidence type="ECO:0008006" key="4">
    <source>
        <dbReference type="Google" id="ProtNLM"/>
    </source>
</evidence>
<feature type="transmembrane region" description="Helical" evidence="1">
    <location>
        <begin position="498"/>
        <end position="521"/>
    </location>
</feature>